<protein>
    <submittedName>
        <fullName evidence="2">SirB family protein</fullName>
    </submittedName>
</protein>
<organism evidence="2 3">
    <name type="scientific">Alishewanella tabrizica</name>
    <dbReference type="NCBI Taxonomy" id="671278"/>
    <lineage>
        <taxon>Bacteria</taxon>
        <taxon>Pseudomonadati</taxon>
        <taxon>Pseudomonadota</taxon>
        <taxon>Gammaproteobacteria</taxon>
        <taxon>Alteromonadales</taxon>
        <taxon>Alteromonadaceae</taxon>
        <taxon>Alishewanella</taxon>
    </lineage>
</organism>
<evidence type="ECO:0000313" key="3">
    <source>
        <dbReference type="Proteomes" id="UP000634667"/>
    </source>
</evidence>
<proteinExistence type="predicted"/>
<name>A0ABQ2WDV0_9ALTE</name>
<dbReference type="InterPro" id="IPR007360">
    <property type="entry name" value="SirB"/>
</dbReference>
<sequence length="125" mass="14290">MYMAFKHLHLLLVVLSVLLLFIRFGLRLKSSPLLQQKFFKITPHVVDTFLILSAVALMITIQQYPFVNGWLTEKLIALFAYIALAFSALRGRTPVIRWLSFLGALGWLGLMVRVALSKQPLFLPF</sequence>
<accession>A0ABQ2WDV0</accession>
<dbReference type="RefSeq" id="WP_189480027.1">
    <property type="nucleotide sequence ID" value="NZ_BMYR01000001.1"/>
</dbReference>
<keyword evidence="1" id="KW-0812">Transmembrane</keyword>
<reference evidence="3" key="1">
    <citation type="journal article" date="2019" name="Int. J. Syst. Evol. Microbiol.">
        <title>The Global Catalogue of Microorganisms (GCM) 10K type strain sequencing project: providing services to taxonomists for standard genome sequencing and annotation.</title>
        <authorList>
            <consortium name="The Broad Institute Genomics Platform"/>
            <consortium name="The Broad Institute Genome Sequencing Center for Infectious Disease"/>
            <person name="Wu L."/>
            <person name="Ma J."/>
        </authorList>
    </citation>
    <scope>NUCLEOTIDE SEQUENCE [LARGE SCALE GENOMIC DNA]</scope>
    <source>
        <strain evidence="3">KCTC 23723</strain>
    </source>
</reference>
<gene>
    <name evidence="2" type="ORF">GCM10008111_04510</name>
</gene>
<dbReference type="Pfam" id="PF04247">
    <property type="entry name" value="SirB"/>
    <property type="match status" value="1"/>
</dbReference>
<evidence type="ECO:0000256" key="1">
    <source>
        <dbReference type="SAM" id="Phobius"/>
    </source>
</evidence>
<dbReference type="EMBL" id="BMYR01000001">
    <property type="protein sequence ID" value="GGW51595.1"/>
    <property type="molecule type" value="Genomic_DNA"/>
</dbReference>
<dbReference type="PIRSF" id="PIRSF005610">
    <property type="entry name" value="SirB"/>
    <property type="match status" value="1"/>
</dbReference>
<evidence type="ECO:0000313" key="2">
    <source>
        <dbReference type="EMBL" id="GGW51595.1"/>
    </source>
</evidence>
<keyword evidence="3" id="KW-1185">Reference proteome</keyword>
<feature type="transmembrane region" description="Helical" evidence="1">
    <location>
        <begin position="95"/>
        <end position="116"/>
    </location>
</feature>
<dbReference type="Proteomes" id="UP000634667">
    <property type="component" value="Unassembled WGS sequence"/>
</dbReference>
<feature type="transmembrane region" description="Helical" evidence="1">
    <location>
        <begin position="41"/>
        <end position="59"/>
    </location>
</feature>
<comment type="caution">
    <text evidence="2">The sequence shown here is derived from an EMBL/GenBank/DDBJ whole genome shotgun (WGS) entry which is preliminary data.</text>
</comment>
<dbReference type="PANTHER" id="PTHR39594">
    <property type="entry name" value="PROTEIN YCHQ"/>
    <property type="match status" value="1"/>
</dbReference>
<keyword evidence="1" id="KW-0472">Membrane</keyword>
<feature type="transmembrane region" description="Helical" evidence="1">
    <location>
        <begin position="71"/>
        <end position="89"/>
    </location>
</feature>
<dbReference type="PANTHER" id="PTHR39594:SF1">
    <property type="entry name" value="PROTEIN YCHQ"/>
    <property type="match status" value="1"/>
</dbReference>
<keyword evidence="1" id="KW-1133">Transmembrane helix</keyword>